<dbReference type="CDD" id="cd03440">
    <property type="entry name" value="hot_dog"/>
    <property type="match status" value="1"/>
</dbReference>
<name>A0ABW6SCB0_9NOCA</name>
<evidence type="ECO:0000256" key="4">
    <source>
        <dbReference type="ARBA" id="ARBA00023098"/>
    </source>
</evidence>
<evidence type="ECO:0000256" key="5">
    <source>
        <dbReference type="SAM" id="MobiDB-lite"/>
    </source>
</evidence>
<dbReference type="Gene3D" id="3.10.129.10">
    <property type="entry name" value="Hotdog Thioesterase"/>
    <property type="match status" value="1"/>
</dbReference>
<gene>
    <name evidence="6" type="ORF">ACFYXQ_36620</name>
</gene>
<feature type="region of interest" description="Disordered" evidence="5">
    <location>
        <begin position="1"/>
        <end position="24"/>
    </location>
</feature>
<evidence type="ECO:0000256" key="3">
    <source>
        <dbReference type="ARBA" id="ARBA00022832"/>
    </source>
</evidence>
<evidence type="ECO:0000256" key="1">
    <source>
        <dbReference type="ARBA" id="ARBA00022490"/>
    </source>
</evidence>
<dbReference type="Proteomes" id="UP001601992">
    <property type="component" value="Unassembled WGS sequence"/>
</dbReference>
<accession>A0ABW6SCB0</accession>
<sequence>MSADKIDESGVGDINPWGGPDRPSPALAAAYERMTESLRNFQNIVSAARPTAAVADEISGILDTAAGALAEFAVDESAQIAGRQTRYPGRSQAMSPVLRYKSQSMEEVTGSVEFGRFYLGGNGAAHGGAIPLFFDEVLGRLAGGGRPRCRTAYLHVNFRKITPIERPLTFTGKVDRIEGRKLFLVGTLNEGEDLLADAQGLFVTLEPGQP</sequence>
<protein>
    <submittedName>
        <fullName evidence="6">Hotdog fold domain-containing protein</fullName>
    </submittedName>
</protein>
<proteinExistence type="predicted"/>
<keyword evidence="7" id="KW-1185">Reference proteome</keyword>
<dbReference type="InterPro" id="IPR029069">
    <property type="entry name" value="HotDog_dom_sf"/>
</dbReference>
<dbReference type="SUPFAM" id="SSF54637">
    <property type="entry name" value="Thioesterase/thiol ester dehydrase-isomerase"/>
    <property type="match status" value="1"/>
</dbReference>
<evidence type="ECO:0000313" key="7">
    <source>
        <dbReference type="Proteomes" id="UP001601992"/>
    </source>
</evidence>
<evidence type="ECO:0000313" key="6">
    <source>
        <dbReference type="EMBL" id="MFF3573299.1"/>
    </source>
</evidence>
<keyword evidence="4" id="KW-0443">Lipid metabolism</keyword>
<dbReference type="EMBL" id="JBIAQY010000018">
    <property type="protein sequence ID" value="MFF3573299.1"/>
    <property type="molecule type" value="Genomic_DNA"/>
</dbReference>
<dbReference type="RefSeq" id="WP_387406352.1">
    <property type="nucleotide sequence ID" value="NZ_JBIAQY010000018.1"/>
</dbReference>
<keyword evidence="2" id="KW-0378">Hydrolase</keyword>
<keyword evidence="1" id="KW-0963">Cytoplasm</keyword>
<evidence type="ECO:0000256" key="2">
    <source>
        <dbReference type="ARBA" id="ARBA00022801"/>
    </source>
</evidence>
<reference evidence="6 7" key="1">
    <citation type="submission" date="2024-10" db="EMBL/GenBank/DDBJ databases">
        <title>The Natural Products Discovery Center: Release of the First 8490 Sequenced Strains for Exploring Actinobacteria Biosynthetic Diversity.</title>
        <authorList>
            <person name="Kalkreuter E."/>
            <person name="Kautsar S.A."/>
            <person name="Yang D."/>
            <person name="Bader C.D."/>
            <person name="Teijaro C.N."/>
            <person name="Fluegel L."/>
            <person name="Davis C.M."/>
            <person name="Simpson J.R."/>
            <person name="Lauterbach L."/>
            <person name="Steele A.D."/>
            <person name="Gui C."/>
            <person name="Meng S."/>
            <person name="Li G."/>
            <person name="Viehrig K."/>
            <person name="Ye F."/>
            <person name="Su P."/>
            <person name="Kiefer A.F."/>
            <person name="Nichols A."/>
            <person name="Cepeda A.J."/>
            <person name="Yan W."/>
            <person name="Fan B."/>
            <person name="Jiang Y."/>
            <person name="Adhikari A."/>
            <person name="Zheng C.-J."/>
            <person name="Schuster L."/>
            <person name="Cowan T.M."/>
            <person name="Smanski M.J."/>
            <person name="Chevrette M.G."/>
            <person name="De Carvalho L.P.S."/>
            <person name="Shen B."/>
        </authorList>
    </citation>
    <scope>NUCLEOTIDE SEQUENCE [LARGE SCALE GENOMIC DNA]</scope>
    <source>
        <strain evidence="6 7">NPDC002593</strain>
    </source>
</reference>
<dbReference type="PANTHER" id="PTHR12418">
    <property type="entry name" value="ACYL-COENZYME A THIOESTERASE THEM4"/>
    <property type="match status" value="1"/>
</dbReference>
<organism evidence="6 7">
    <name type="scientific">Nocardia jiangxiensis</name>
    <dbReference type="NCBI Taxonomy" id="282685"/>
    <lineage>
        <taxon>Bacteria</taxon>
        <taxon>Bacillati</taxon>
        <taxon>Actinomycetota</taxon>
        <taxon>Actinomycetes</taxon>
        <taxon>Mycobacteriales</taxon>
        <taxon>Nocardiaceae</taxon>
        <taxon>Nocardia</taxon>
    </lineage>
</organism>
<keyword evidence="3" id="KW-0276">Fatty acid metabolism</keyword>
<dbReference type="InterPro" id="IPR052365">
    <property type="entry name" value="THEM4/THEM5_acyl-CoA_thioest"/>
</dbReference>
<comment type="caution">
    <text evidence="6">The sequence shown here is derived from an EMBL/GenBank/DDBJ whole genome shotgun (WGS) entry which is preliminary data.</text>
</comment>
<dbReference type="PANTHER" id="PTHR12418:SF19">
    <property type="entry name" value="ACYL-COENZYME A THIOESTERASE THEM4"/>
    <property type="match status" value="1"/>
</dbReference>